<gene>
    <name evidence="1" type="ORF">GCM10009039_24340</name>
</gene>
<accession>A0A830FE25</accession>
<name>A0A830FE25_9EURY</name>
<keyword evidence="2" id="KW-1185">Reference proteome</keyword>
<dbReference type="Proteomes" id="UP000607197">
    <property type="component" value="Unassembled WGS sequence"/>
</dbReference>
<proteinExistence type="predicted"/>
<reference evidence="1" key="2">
    <citation type="submission" date="2020-09" db="EMBL/GenBank/DDBJ databases">
        <authorList>
            <person name="Sun Q."/>
            <person name="Ohkuma M."/>
        </authorList>
    </citation>
    <scope>NUCLEOTIDE SEQUENCE</scope>
    <source>
        <strain evidence="1">JCM 19596</strain>
    </source>
</reference>
<dbReference type="EMBL" id="BMPG01000003">
    <property type="protein sequence ID" value="GGL65609.1"/>
    <property type="molecule type" value="Genomic_DNA"/>
</dbReference>
<reference evidence="1" key="1">
    <citation type="journal article" date="2014" name="Int. J. Syst. Evol. Microbiol.">
        <title>Complete genome sequence of Corynebacterium casei LMG S-19264T (=DSM 44701T), isolated from a smear-ripened cheese.</title>
        <authorList>
            <consortium name="US DOE Joint Genome Institute (JGI-PGF)"/>
            <person name="Walter F."/>
            <person name="Albersmeier A."/>
            <person name="Kalinowski J."/>
            <person name="Ruckert C."/>
        </authorList>
    </citation>
    <scope>NUCLEOTIDE SEQUENCE</scope>
    <source>
        <strain evidence="1">JCM 19596</strain>
    </source>
</reference>
<sequence length="67" mass="6989">MFGFARVVSAVPPVDAGVDVVPSSAVCDAPLQPATNPTPAAASASALRRRMHGITLRHTQKRLACSY</sequence>
<organism evidence="1 2">
    <name type="scientific">Halocalculus aciditolerans</name>
    <dbReference type="NCBI Taxonomy" id="1383812"/>
    <lineage>
        <taxon>Archaea</taxon>
        <taxon>Methanobacteriati</taxon>
        <taxon>Methanobacteriota</taxon>
        <taxon>Stenosarchaea group</taxon>
        <taxon>Halobacteria</taxon>
        <taxon>Halobacteriales</taxon>
        <taxon>Halobacteriaceae</taxon>
        <taxon>Halocalculus</taxon>
    </lineage>
</organism>
<comment type="caution">
    <text evidence="1">The sequence shown here is derived from an EMBL/GenBank/DDBJ whole genome shotgun (WGS) entry which is preliminary data.</text>
</comment>
<protein>
    <submittedName>
        <fullName evidence="1">Uncharacterized protein</fullName>
    </submittedName>
</protein>
<dbReference type="AlphaFoldDB" id="A0A830FE25"/>
<evidence type="ECO:0000313" key="2">
    <source>
        <dbReference type="Proteomes" id="UP000607197"/>
    </source>
</evidence>
<evidence type="ECO:0000313" key="1">
    <source>
        <dbReference type="EMBL" id="GGL65609.1"/>
    </source>
</evidence>